<protein>
    <submittedName>
        <fullName evidence="9">Cyclic pyranopterin phosphate synthase MoaA</fullName>
    </submittedName>
</protein>
<evidence type="ECO:0000256" key="5">
    <source>
        <dbReference type="ARBA" id="ARBA00023014"/>
    </source>
</evidence>
<dbReference type="Proteomes" id="UP000075806">
    <property type="component" value="Unassembled WGS sequence"/>
</dbReference>
<keyword evidence="10" id="KW-1185">Reference proteome</keyword>
<dbReference type="SUPFAM" id="SSF102114">
    <property type="entry name" value="Radical SAM enzymes"/>
    <property type="match status" value="1"/>
</dbReference>
<gene>
    <name evidence="9" type="ORF">AZF04_02055</name>
</gene>
<dbReference type="GO" id="GO:0061799">
    <property type="term" value="F:cyclic pyranopterin monophosphate synthase activity"/>
    <property type="evidence" value="ECO:0007669"/>
    <property type="project" value="TreeGrafter"/>
</dbReference>
<keyword evidence="2" id="KW-0479">Metal-binding</keyword>
<dbReference type="GO" id="GO:0051539">
    <property type="term" value="F:4 iron, 4 sulfur cluster binding"/>
    <property type="evidence" value="ECO:0007669"/>
    <property type="project" value="UniProtKB-KW"/>
</dbReference>
<keyword evidence="7" id="KW-0501">Molybdenum cofactor biosynthesis</keyword>
<evidence type="ECO:0000256" key="6">
    <source>
        <dbReference type="ARBA" id="ARBA00023134"/>
    </source>
</evidence>
<dbReference type="PROSITE" id="PS51918">
    <property type="entry name" value="RADICAL_SAM"/>
    <property type="match status" value="1"/>
</dbReference>
<dbReference type="InterPro" id="IPR013483">
    <property type="entry name" value="MoaA"/>
</dbReference>
<dbReference type="InterPro" id="IPR010505">
    <property type="entry name" value="MoaA_twitch"/>
</dbReference>
<keyword evidence="4" id="KW-0408">Iron</keyword>
<dbReference type="InterPro" id="IPR007197">
    <property type="entry name" value="rSAM"/>
</dbReference>
<evidence type="ECO:0000313" key="9">
    <source>
        <dbReference type="EMBL" id="KYG35142.1"/>
    </source>
</evidence>
<evidence type="ECO:0000256" key="2">
    <source>
        <dbReference type="ARBA" id="ARBA00022723"/>
    </source>
</evidence>
<name>A0A162FA98_9BACI</name>
<dbReference type="NCBIfam" id="TIGR02666">
    <property type="entry name" value="moaA"/>
    <property type="match status" value="1"/>
</dbReference>
<proteinExistence type="predicted"/>
<organism evidence="9 10">
    <name type="scientific">Alkalihalobacillus trypoxylicola</name>
    <dbReference type="NCBI Taxonomy" id="519424"/>
    <lineage>
        <taxon>Bacteria</taxon>
        <taxon>Bacillati</taxon>
        <taxon>Bacillota</taxon>
        <taxon>Bacilli</taxon>
        <taxon>Bacillales</taxon>
        <taxon>Bacillaceae</taxon>
        <taxon>Alkalihalobacillus</taxon>
    </lineage>
</organism>
<dbReference type="Pfam" id="PF06463">
    <property type="entry name" value="Mob_synth_C"/>
    <property type="match status" value="1"/>
</dbReference>
<dbReference type="Pfam" id="PF04055">
    <property type="entry name" value="Radical_SAM"/>
    <property type="match status" value="1"/>
</dbReference>
<dbReference type="PANTHER" id="PTHR22960:SF0">
    <property type="entry name" value="MOLYBDENUM COFACTOR BIOSYNTHESIS PROTEIN 1"/>
    <property type="match status" value="1"/>
</dbReference>
<comment type="caution">
    <text evidence="9">The sequence shown here is derived from an EMBL/GenBank/DDBJ whole genome shotgun (WGS) entry which is preliminary data.</text>
</comment>
<reference evidence="9" key="1">
    <citation type="submission" date="2016-02" db="EMBL/GenBank/DDBJ databases">
        <title>Genome sequence of Bacillus trypoxylicola KCTC 13244(T).</title>
        <authorList>
            <person name="Jeong H."/>
            <person name="Park S.-H."/>
            <person name="Choi S.-K."/>
        </authorList>
    </citation>
    <scope>NUCLEOTIDE SEQUENCE [LARGE SCALE GENOMIC DNA]</scope>
    <source>
        <strain evidence="9">KCTC 13244</strain>
    </source>
</reference>
<dbReference type="STRING" id="519424.AZF04_02055"/>
<sequence length="307" mass="34548">MPSEIFDENYPFLKKDELLSFEEITRLVSLFYQVTSLQKLRITGGEPLMRKDVASLIHSLSQATGISDIAMTTNGFLLPYHAKSLKKAGLKRVTVSLDSLDNERFGRINGRGIGIDPVLKGMAAASEAGLEVKVNMVVQKGVNDQDILPMAQYFREKGYTLRFIEYMDVGTSNGWKMKEVMTKKEIFEKINEVMPLEAQEPSYLGEVATRYKYKGQDAEIGIISSVSDAFCGSCTRARLSVEGTLYTCLFASKGTEFKSLLRNHATDEVIKSRIIETWHLRDDQYSVERMSKKNHTTNKIEMSHIGG</sequence>
<dbReference type="InterPro" id="IPR050105">
    <property type="entry name" value="MoCo_biosynth_MoaA/MoaC"/>
</dbReference>
<dbReference type="GO" id="GO:0046872">
    <property type="term" value="F:metal ion binding"/>
    <property type="evidence" value="ECO:0007669"/>
    <property type="project" value="UniProtKB-KW"/>
</dbReference>
<dbReference type="GO" id="GO:0061798">
    <property type="term" value="F:GTP 3',8'-cyclase activity"/>
    <property type="evidence" value="ECO:0007669"/>
    <property type="project" value="TreeGrafter"/>
</dbReference>
<dbReference type="CDD" id="cd21117">
    <property type="entry name" value="Twitch_MoaA"/>
    <property type="match status" value="1"/>
</dbReference>
<evidence type="ECO:0000313" key="10">
    <source>
        <dbReference type="Proteomes" id="UP000075806"/>
    </source>
</evidence>
<dbReference type="CDD" id="cd01335">
    <property type="entry name" value="Radical_SAM"/>
    <property type="match status" value="1"/>
</dbReference>
<accession>A0A162FA98</accession>
<evidence type="ECO:0000256" key="1">
    <source>
        <dbReference type="ARBA" id="ARBA00022691"/>
    </source>
</evidence>
<dbReference type="InterPro" id="IPR013785">
    <property type="entry name" value="Aldolase_TIM"/>
</dbReference>
<dbReference type="GO" id="GO:0006777">
    <property type="term" value="P:Mo-molybdopterin cofactor biosynthetic process"/>
    <property type="evidence" value="ECO:0007669"/>
    <property type="project" value="UniProtKB-KW"/>
</dbReference>
<feature type="domain" description="Radical SAM core" evidence="8">
    <location>
        <begin position="1"/>
        <end position="197"/>
    </location>
</feature>
<dbReference type="InterPro" id="IPR058240">
    <property type="entry name" value="rSAM_sf"/>
</dbReference>
<dbReference type="GO" id="GO:0005525">
    <property type="term" value="F:GTP binding"/>
    <property type="evidence" value="ECO:0007669"/>
    <property type="project" value="UniProtKB-KW"/>
</dbReference>
<evidence type="ECO:0000256" key="4">
    <source>
        <dbReference type="ARBA" id="ARBA00023004"/>
    </source>
</evidence>
<dbReference type="PANTHER" id="PTHR22960">
    <property type="entry name" value="MOLYBDOPTERIN COFACTOR SYNTHESIS PROTEIN A"/>
    <property type="match status" value="1"/>
</dbReference>
<keyword evidence="3" id="KW-0547">Nucleotide-binding</keyword>
<evidence type="ECO:0000256" key="3">
    <source>
        <dbReference type="ARBA" id="ARBA00022741"/>
    </source>
</evidence>
<evidence type="ECO:0000256" key="7">
    <source>
        <dbReference type="ARBA" id="ARBA00023150"/>
    </source>
</evidence>
<dbReference type="EMBL" id="LTAO01000001">
    <property type="protein sequence ID" value="KYG35142.1"/>
    <property type="molecule type" value="Genomic_DNA"/>
</dbReference>
<dbReference type="Gene3D" id="3.20.20.70">
    <property type="entry name" value="Aldolase class I"/>
    <property type="match status" value="1"/>
</dbReference>
<keyword evidence="1" id="KW-0949">S-adenosyl-L-methionine</keyword>
<evidence type="ECO:0000259" key="8">
    <source>
        <dbReference type="PROSITE" id="PS51918"/>
    </source>
</evidence>
<keyword evidence="5" id="KW-0411">Iron-sulfur</keyword>
<dbReference type="AlphaFoldDB" id="A0A162FA98"/>
<keyword evidence="6" id="KW-0342">GTP-binding</keyword>